<dbReference type="HOGENOM" id="CLU_106060_2_0_1"/>
<dbReference type="PaxDb" id="4113-PGSC0003DMT400094967"/>
<dbReference type="InParanoid" id="M1DV99"/>
<dbReference type="AlphaFoldDB" id="M1DV99"/>
<proteinExistence type="predicted"/>
<evidence type="ECO:0000256" key="1">
    <source>
        <dbReference type="SAM" id="MobiDB-lite"/>
    </source>
</evidence>
<keyword evidence="3" id="KW-1185">Reference proteome</keyword>
<name>M1DV99_SOLTU</name>
<accession>M1DV99</accession>
<organism evidence="2 3">
    <name type="scientific">Solanum tuberosum</name>
    <name type="common">Potato</name>
    <dbReference type="NCBI Taxonomy" id="4113"/>
    <lineage>
        <taxon>Eukaryota</taxon>
        <taxon>Viridiplantae</taxon>
        <taxon>Streptophyta</taxon>
        <taxon>Embryophyta</taxon>
        <taxon>Tracheophyta</taxon>
        <taxon>Spermatophyta</taxon>
        <taxon>Magnoliopsida</taxon>
        <taxon>eudicotyledons</taxon>
        <taxon>Gunneridae</taxon>
        <taxon>Pentapetalae</taxon>
        <taxon>asterids</taxon>
        <taxon>lamiids</taxon>
        <taxon>Solanales</taxon>
        <taxon>Solanaceae</taxon>
        <taxon>Solanoideae</taxon>
        <taxon>Solaneae</taxon>
        <taxon>Solanum</taxon>
    </lineage>
</organism>
<protein>
    <submittedName>
        <fullName evidence="2">Uncharacterized protein</fullName>
    </submittedName>
</protein>
<reference evidence="3" key="1">
    <citation type="journal article" date="2011" name="Nature">
        <title>Genome sequence and analysis of the tuber crop potato.</title>
        <authorList>
            <consortium name="The Potato Genome Sequencing Consortium"/>
        </authorList>
    </citation>
    <scope>NUCLEOTIDE SEQUENCE [LARGE SCALE GENOMIC DNA]</scope>
    <source>
        <strain evidence="3">cv. DM1-3 516 R44</strain>
    </source>
</reference>
<dbReference type="EnsemblPlants" id="PGSC0003DMT400094967">
    <property type="protein sequence ID" value="PGSC0003DMT400094967"/>
    <property type="gene ID" value="PGSC0003DMG400044538"/>
</dbReference>
<reference evidence="2" key="2">
    <citation type="submission" date="2015-06" db="UniProtKB">
        <authorList>
            <consortium name="EnsemblPlants"/>
        </authorList>
    </citation>
    <scope>IDENTIFICATION</scope>
    <source>
        <strain evidence="2">DM1-3 516 R44</strain>
    </source>
</reference>
<evidence type="ECO:0000313" key="3">
    <source>
        <dbReference type="Proteomes" id="UP000011115"/>
    </source>
</evidence>
<evidence type="ECO:0000313" key="2">
    <source>
        <dbReference type="EnsemblPlants" id="PGSC0003DMT400094967"/>
    </source>
</evidence>
<sequence length="138" mass="15893">MEERGIELELITAVTLAKGAALYVQMATKKMKLDIMDEEITAMWKKDEDIAMRLQRLYEKEPLLDKAVPVPEDTEPEAVEEEPEEEVVYMPPFQVRLQEGDETITLQVYEQKHSMGANVISCALIYERLQPSRILKPL</sequence>
<dbReference type="Proteomes" id="UP000011115">
    <property type="component" value="Unassembled WGS sequence"/>
</dbReference>
<dbReference type="Gramene" id="PGSC0003DMT400094967">
    <property type="protein sequence ID" value="PGSC0003DMT400094967"/>
    <property type="gene ID" value="PGSC0003DMG400044538"/>
</dbReference>
<feature type="region of interest" description="Disordered" evidence="1">
    <location>
        <begin position="65"/>
        <end position="85"/>
    </location>
</feature>
<feature type="compositionally biased region" description="Acidic residues" evidence="1">
    <location>
        <begin position="72"/>
        <end position="85"/>
    </location>
</feature>